<accession>A0ABX4I7N6</accession>
<dbReference type="Proteomes" id="UP000218979">
    <property type="component" value="Unassembled WGS sequence"/>
</dbReference>
<protein>
    <submittedName>
        <fullName evidence="1">Uncharacterized protein</fullName>
    </submittedName>
</protein>
<comment type="caution">
    <text evidence="1">The sequence shown here is derived from an EMBL/GenBank/DDBJ whole genome shotgun (WGS) entry which is preliminary data.</text>
</comment>
<gene>
    <name evidence="1" type="ORF">RR45_GL001817</name>
</gene>
<reference evidence="1 2" key="1">
    <citation type="submission" date="2014-12" db="EMBL/GenBank/DDBJ databases">
        <title>Draft genome sequences of 10 type strains of Lactococcus.</title>
        <authorList>
            <person name="Sun Z."/>
            <person name="Zhong Z."/>
            <person name="Liu W."/>
            <person name="Zhang W."/>
            <person name="Zhang H."/>
        </authorList>
    </citation>
    <scope>NUCLEOTIDE SEQUENCE [LARGE SCALE GENOMIC DNA]</scope>
    <source>
        <strain evidence="1 2">DSM 22330</strain>
    </source>
</reference>
<dbReference type="EMBL" id="JXJT01000006">
    <property type="protein sequence ID" value="PCS03998.1"/>
    <property type="molecule type" value="Genomic_DNA"/>
</dbReference>
<keyword evidence="2" id="KW-1185">Reference proteome</keyword>
<sequence length="42" mass="4574">MVSPSTNTAGIAARASMDFPHDSQDLTQEIAQLSKNWLLKSL</sequence>
<evidence type="ECO:0000313" key="1">
    <source>
        <dbReference type="EMBL" id="PCS03998.1"/>
    </source>
</evidence>
<name>A0ABX4I7N6_9LACT</name>
<proteinExistence type="predicted"/>
<organism evidence="1 2">
    <name type="scientific">Pseudolactococcus chungangensis CAU 28 = DSM 22330</name>
    <dbReference type="NCBI Taxonomy" id="1122154"/>
    <lineage>
        <taxon>Bacteria</taxon>
        <taxon>Bacillati</taxon>
        <taxon>Bacillota</taxon>
        <taxon>Bacilli</taxon>
        <taxon>Lactobacillales</taxon>
        <taxon>Streptococcaceae</taxon>
        <taxon>Pseudolactococcus</taxon>
    </lineage>
</organism>
<evidence type="ECO:0000313" key="2">
    <source>
        <dbReference type="Proteomes" id="UP000218979"/>
    </source>
</evidence>